<dbReference type="SUPFAM" id="SSF103481">
    <property type="entry name" value="Multidrug resistance efflux transporter EmrE"/>
    <property type="match status" value="1"/>
</dbReference>
<gene>
    <name evidence="4" type="ORF">KHX13_08915</name>
</gene>
<evidence type="ECO:0000256" key="1">
    <source>
        <dbReference type="ARBA" id="ARBA00007362"/>
    </source>
</evidence>
<dbReference type="Pfam" id="PF00892">
    <property type="entry name" value="EamA"/>
    <property type="match status" value="2"/>
</dbReference>
<evidence type="ECO:0000313" key="4">
    <source>
        <dbReference type="EMBL" id="MBS5520410.1"/>
    </source>
</evidence>
<sequence length="286" mass="30838">MKFSNERRGTLLVLLAAVCWSINSPIVKYLTLDPFLICGLRSLIAGLALLPFLRIREIRKNRCLPLYFISYTALCLAVIVSLSLTSPAIAIGMQYTASLWIFIGTVVVTRQLPWRQFLPVLIISAGVVIFMMSGGSGDSNATGNTIALSEGIFFALMTLSSKKVTDTNALGAVCLANLATAGVVFLLFEPARLGFAAMTPLDWILMLIMGIIQVAGGYGLFAMGVQTISAQKASLLALLEMILAPLWVALFIGTIPPILVQIGLLVVLAGLLLETLGKRRHEKVKK</sequence>
<evidence type="ECO:0000256" key="2">
    <source>
        <dbReference type="SAM" id="Phobius"/>
    </source>
</evidence>
<comment type="similarity">
    <text evidence="1">Belongs to the EamA transporter family.</text>
</comment>
<protein>
    <submittedName>
        <fullName evidence="4">DMT family transporter</fullName>
    </submittedName>
</protein>
<organism evidence="4 5">
    <name type="scientific">Acidaminococcus intestini</name>
    <dbReference type="NCBI Taxonomy" id="187327"/>
    <lineage>
        <taxon>Bacteria</taxon>
        <taxon>Bacillati</taxon>
        <taxon>Bacillota</taxon>
        <taxon>Negativicutes</taxon>
        <taxon>Acidaminococcales</taxon>
        <taxon>Acidaminococcaceae</taxon>
        <taxon>Acidaminococcus</taxon>
    </lineage>
</organism>
<accession>A0A943EL77</accession>
<keyword evidence="2" id="KW-0472">Membrane</keyword>
<evidence type="ECO:0000259" key="3">
    <source>
        <dbReference type="Pfam" id="PF00892"/>
    </source>
</evidence>
<feature type="transmembrane region" description="Helical" evidence="2">
    <location>
        <begin position="141"/>
        <end position="157"/>
    </location>
</feature>
<comment type="caution">
    <text evidence="4">The sequence shown here is derived from an EMBL/GenBank/DDBJ whole genome shotgun (WGS) entry which is preliminary data.</text>
</comment>
<dbReference type="Proteomes" id="UP000754226">
    <property type="component" value="Unassembled WGS sequence"/>
</dbReference>
<feature type="transmembrane region" description="Helical" evidence="2">
    <location>
        <begin position="117"/>
        <end position="135"/>
    </location>
</feature>
<feature type="transmembrane region" description="Helical" evidence="2">
    <location>
        <begin position="233"/>
        <end position="252"/>
    </location>
</feature>
<keyword evidence="2" id="KW-0812">Transmembrane</keyword>
<dbReference type="GO" id="GO:0016020">
    <property type="term" value="C:membrane"/>
    <property type="evidence" value="ECO:0007669"/>
    <property type="project" value="InterPro"/>
</dbReference>
<feature type="transmembrane region" description="Helical" evidence="2">
    <location>
        <begin position="258"/>
        <end position="276"/>
    </location>
</feature>
<name>A0A943EL77_9FIRM</name>
<proteinExistence type="inferred from homology"/>
<feature type="transmembrane region" description="Helical" evidence="2">
    <location>
        <begin position="88"/>
        <end position="108"/>
    </location>
</feature>
<dbReference type="PANTHER" id="PTHR22911:SF79">
    <property type="entry name" value="MOBA-LIKE NTP TRANSFERASE DOMAIN-CONTAINING PROTEIN"/>
    <property type="match status" value="1"/>
</dbReference>
<dbReference type="InterPro" id="IPR000620">
    <property type="entry name" value="EamA_dom"/>
</dbReference>
<feature type="transmembrane region" description="Helical" evidence="2">
    <location>
        <begin position="64"/>
        <end position="82"/>
    </location>
</feature>
<feature type="transmembrane region" description="Helical" evidence="2">
    <location>
        <begin position="31"/>
        <end position="52"/>
    </location>
</feature>
<dbReference type="InterPro" id="IPR037185">
    <property type="entry name" value="EmrE-like"/>
</dbReference>
<feature type="transmembrane region" description="Helical" evidence="2">
    <location>
        <begin position="203"/>
        <end position="221"/>
    </location>
</feature>
<dbReference type="PANTHER" id="PTHR22911">
    <property type="entry name" value="ACYL-MALONYL CONDENSING ENZYME-RELATED"/>
    <property type="match status" value="1"/>
</dbReference>
<keyword evidence="2" id="KW-1133">Transmembrane helix</keyword>
<feature type="domain" description="EamA" evidence="3">
    <location>
        <begin position="8"/>
        <end position="131"/>
    </location>
</feature>
<dbReference type="AlphaFoldDB" id="A0A943EL77"/>
<evidence type="ECO:0000313" key="5">
    <source>
        <dbReference type="Proteomes" id="UP000754226"/>
    </source>
</evidence>
<feature type="transmembrane region" description="Helical" evidence="2">
    <location>
        <begin position="169"/>
        <end position="188"/>
    </location>
</feature>
<dbReference type="EMBL" id="JAGZCZ010000012">
    <property type="protein sequence ID" value="MBS5520410.1"/>
    <property type="molecule type" value="Genomic_DNA"/>
</dbReference>
<reference evidence="4" key="1">
    <citation type="submission" date="2021-02" db="EMBL/GenBank/DDBJ databases">
        <title>Infant gut strain persistence is associated with maternal origin, phylogeny, and functional potential including surface adhesion and iron acquisition.</title>
        <authorList>
            <person name="Lou Y.C."/>
        </authorList>
    </citation>
    <scope>NUCLEOTIDE SEQUENCE</scope>
    <source>
        <strain evidence="4">L3_106_000M1_dasL3_106_000M1_concoct_15</strain>
    </source>
</reference>
<feature type="domain" description="EamA" evidence="3">
    <location>
        <begin position="143"/>
        <end position="273"/>
    </location>
</feature>